<comment type="similarity">
    <text evidence="2">Belongs to the major facilitator superfamily. Proton-dependent oligopeptide transporter (POT/PTR) (TC 2.A.17) family.</text>
</comment>
<dbReference type="Pfam" id="PF00854">
    <property type="entry name" value="PTR2"/>
    <property type="match status" value="1"/>
</dbReference>
<comment type="caution">
    <text evidence="9">The sequence shown here is derived from an EMBL/GenBank/DDBJ whole genome shotgun (WGS) entry which is preliminary data.</text>
</comment>
<dbReference type="GO" id="GO:0016020">
    <property type="term" value="C:membrane"/>
    <property type="evidence" value="ECO:0007669"/>
    <property type="project" value="UniProtKB-SubCell"/>
</dbReference>
<keyword evidence="5 7" id="KW-0472">Membrane</keyword>
<dbReference type="Proteomes" id="UP000826271">
    <property type="component" value="Unassembled WGS sequence"/>
</dbReference>
<feature type="transmembrane region" description="Helical" evidence="7">
    <location>
        <begin position="300"/>
        <end position="320"/>
    </location>
</feature>
<reference evidence="9" key="1">
    <citation type="submission" date="2019-10" db="EMBL/GenBank/DDBJ databases">
        <authorList>
            <person name="Zhang R."/>
            <person name="Pan Y."/>
            <person name="Wang J."/>
            <person name="Ma R."/>
            <person name="Yu S."/>
        </authorList>
    </citation>
    <scope>NUCLEOTIDE SEQUENCE</scope>
    <source>
        <strain evidence="9">LA-IB0</strain>
        <tissue evidence="9">Leaf</tissue>
    </source>
</reference>
<name>A0AAV6Y659_9LAMI</name>
<feature type="transmembrane region" description="Helical" evidence="7">
    <location>
        <begin position="226"/>
        <end position="248"/>
    </location>
</feature>
<protein>
    <submittedName>
        <fullName evidence="9">Uncharacterized protein</fullName>
    </submittedName>
</protein>
<evidence type="ECO:0000256" key="7">
    <source>
        <dbReference type="SAM" id="Phobius"/>
    </source>
</evidence>
<feature type="chain" id="PRO_5043529465" evidence="8">
    <location>
        <begin position="16"/>
        <end position="460"/>
    </location>
</feature>
<evidence type="ECO:0000256" key="5">
    <source>
        <dbReference type="ARBA" id="ARBA00023136"/>
    </source>
</evidence>
<sequence length="460" mass="51200">MQGIVLLLLTAAVNQLRPPTCERGSIMCKNPSQVQFSVLYLGLVLACLGTAGSRFTIAPMGAHQFDNPKHQGIFFNWYIFTMYIANIISSTAIVYVEENVGWAWGFTACVLANVLGLAIFVSGYRFYRVGEKKGSPFRSLAHVVVAAISKRKNDLSLKSEDYYHDLLGDATTTVEKTPTRFFRFLNRAALRTVGDTTSDGSIINPWRLCTVQQVEDLKTLIKIFPIWLSGLILSIPIGIQMSFIIFQAKTMDAHLGSRFKIPAASMQVFTLFSTSITIVTLDRLVFPLWQKLTQKPLTPLQRVGTGHFFTVLSMAISAIVESKRLRMDSKNPENQIHGVIPMSVFWLVPQLASVGIAEAFHFAGQVALYYQEFPETLKSTSTAAVAMSIGGAFYLSNVVIDLIRRATGWLPPDSIDNGRLDNVYWVACTMGAINYVYFLVCASLYKYQNSEKAAHYSNRS</sequence>
<keyword evidence="8" id="KW-0732">Signal</keyword>
<comment type="similarity">
    <text evidence="6">Belongs to the major facilitator superfamily. Phosphate:H(+) symporter (TC 2.A.1.9) family.</text>
</comment>
<keyword evidence="10" id="KW-1185">Reference proteome</keyword>
<feature type="transmembrane region" description="Helical" evidence="7">
    <location>
        <begin position="39"/>
        <end position="62"/>
    </location>
</feature>
<evidence type="ECO:0000313" key="9">
    <source>
        <dbReference type="EMBL" id="KAG8387737.1"/>
    </source>
</evidence>
<dbReference type="PANTHER" id="PTHR11654">
    <property type="entry name" value="OLIGOPEPTIDE TRANSPORTER-RELATED"/>
    <property type="match status" value="1"/>
</dbReference>
<dbReference type="InterPro" id="IPR000109">
    <property type="entry name" value="POT_fam"/>
</dbReference>
<evidence type="ECO:0000256" key="6">
    <source>
        <dbReference type="ARBA" id="ARBA00044504"/>
    </source>
</evidence>
<feature type="transmembrane region" description="Helical" evidence="7">
    <location>
        <begin position="268"/>
        <end position="288"/>
    </location>
</feature>
<feature type="signal peptide" evidence="8">
    <location>
        <begin position="1"/>
        <end position="15"/>
    </location>
</feature>
<dbReference type="AlphaFoldDB" id="A0AAV6Y659"/>
<gene>
    <name evidence="9" type="ORF">BUALT_Bualt02G0052500</name>
</gene>
<evidence type="ECO:0000256" key="1">
    <source>
        <dbReference type="ARBA" id="ARBA00004141"/>
    </source>
</evidence>
<feature type="transmembrane region" description="Helical" evidence="7">
    <location>
        <begin position="102"/>
        <end position="127"/>
    </location>
</feature>
<keyword evidence="4 7" id="KW-1133">Transmembrane helix</keyword>
<evidence type="ECO:0000256" key="2">
    <source>
        <dbReference type="ARBA" id="ARBA00005982"/>
    </source>
</evidence>
<dbReference type="Gene3D" id="1.20.1250.20">
    <property type="entry name" value="MFS general substrate transporter like domains"/>
    <property type="match status" value="1"/>
</dbReference>
<feature type="transmembrane region" description="Helical" evidence="7">
    <location>
        <begin position="74"/>
        <end position="96"/>
    </location>
</feature>
<keyword evidence="3 7" id="KW-0812">Transmembrane</keyword>
<dbReference type="SUPFAM" id="SSF103473">
    <property type="entry name" value="MFS general substrate transporter"/>
    <property type="match status" value="1"/>
</dbReference>
<organism evidence="9 10">
    <name type="scientific">Buddleja alternifolia</name>
    <dbReference type="NCBI Taxonomy" id="168488"/>
    <lineage>
        <taxon>Eukaryota</taxon>
        <taxon>Viridiplantae</taxon>
        <taxon>Streptophyta</taxon>
        <taxon>Embryophyta</taxon>
        <taxon>Tracheophyta</taxon>
        <taxon>Spermatophyta</taxon>
        <taxon>Magnoliopsida</taxon>
        <taxon>eudicotyledons</taxon>
        <taxon>Gunneridae</taxon>
        <taxon>Pentapetalae</taxon>
        <taxon>asterids</taxon>
        <taxon>lamiids</taxon>
        <taxon>Lamiales</taxon>
        <taxon>Scrophulariaceae</taxon>
        <taxon>Buddlejeae</taxon>
        <taxon>Buddleja</taxon>
    </lineage>
</organism>
<dbReference type="EMBL" id="WHWC01000002">
    <property type="protein sequence ID" value="KAG8387737.1"/>
    <property type="molecule type" value="Genomic_DNA"/>
</dbReference>
<dbReference type="GO" id="GO:0022857">
    <property type="term" value="F:transmembrane transporter activity"/>
    <property type="evidence" value="ECO:0007669"/>
    <property type="project" value="InterPro"/>
</dbReference>
<evidence type="ECO:0000256" key="8">
    <source>
        <dbReference type="SAM" id="SignalP"/>
    </source>
</evidence>
<feature type="transmembrane region" description="Helical" evidence="7">
    <location>
        <begin position="382"/>
        <end position="403"/>
    </location>
</feature>
<proteinExistence type="inferred from homology"/>
<evidence type="ECO:0000256" key="4">
    <source>
        <dbReference type="ARBA" id="ARBA00022989"/>
    </source>
</evidence>
<evidence type="ECO:0000256" key="3">
    <source>
        <dbReference type="ARBA" id="ARBA00022692"/>
    </source>
</evidence>
<accession>A0AAV6Y659</accession>
<evidence type="ECO:0000313" key="10">
    <source>
        <dbReference type="Proteomes" id="UP000826271"/>
    </source>
</evidence>
<feature type="transmembrane region" description="Helical" evidence="7">
    <location>
        <begin position="423"/>
        <end position="445"/>
    </location>
</feature>
<comment type="subcellular location">
    <subcellularLocation>
        <location evidence="1">Membrane</location>
        <topology evidence="1">Multi-pass membrane protein</topology>
    </subcellularLocation>
</comment>
<dbReference type="InterPro" id="IPR036259">
    <property type="entry name" value="MFS_trans_sf"/>
</dbReference>